<dbReference type="SUPFAM" id="SSF50022">
    <property type="entry name" value="ISP domain"/>
    <property type="match status" value="1"/>
</dbReference>
<dbReference type="AlphaFoldDB" id="A0A7W4Z5V0"/>
<name>A0A7W4Z5V0_9GAMM</name>
<reference evidence="6 7" key="1">
    <citation type="submission" date="2020-08" db="EMBL/GenBank/DDBJ databases">
        <title>Genomic Encyclopedia of Type Strains, Phase III (KMG-III): the genomes of soil and plant-associated and newly described type strains.</title>
        <authorList>
            <person name="Whitman W."/>
        </authorList>
    </citation>
    <scope>NUCLEOTIDE SEQUENCE [LARGE SCALE GENOMIC DNA]</scope>
    <source>
        <strain evidence="6 7">CECT 8654</strain>
    </source>
</reference>
<dbReference type="PANTHER" id="PTHR40261">
    <property type="match status" value="1"/>
</dbReference>
<organism evidence="6 7">
    <name type="scientific">Litorivivens lipolytica</name>
    <dbReference type="NCBI Taxonomy" id="1524264"/>
    <lineage>
        <taxon>Bacteria</taxon>
        <taxon>Pseudomonadati</taxon>
        <taxon>Pseudomonadota</taxon>
        <taxon>Gammaproteobacteria</taxon>
        <taxon>Litorivivens</taxon>
    </lineage>
</organism>
<dbReference type="Pfam" id="PF00355">
    <property type="entry name" value="Rieske"/>
    <property type="match status" value="1"/>
</dbReference>
<evidence type="ECO:0000313" key="6">
    <source>
        <dbReference type="EMBL" id="MBB3047884.1"/>
    </source>
</evidence>
<evidence type="ECO:0000256" key="1">
    <source>
        <dbReference type="ARBA" id="ARBA00022714"/>
    </source>
</evidence>
<dbReference type="EMBL" id="JACHWY010000002">
    <property type="protein sequence ID" value="MBB3047884.1"/>
    <property type="molecule type" value="Genomic_DNA"/>
</dbReference>
<dbReference type="Gene3D" id="2.102.10.10">
    <property type="entry name" value="Rieske [2Fe-2S] iron-sulphur domain"/>
    <property type="match status" value="1"/>
</dbReference>
<accession>A0A7W4Z5V0</accession>
<evidence type="ECO:0000256" key="4">
    <source>
        <dbReference type="ARBA" id="ARBA00023014"/>
    </source>
</evidence>
<dbReference type="CDD" id="cd03467">
    <property type="entry name" value="Rieske"/>
    <property type="match status" value="1"/>
</dbReference>
<dbReference type="RefSeq" id="WP_183410640.1">
    <property type="nucleotide sequence ID" value="NZ_JACHWY010000002.1"/>
</dbReference>
<keyword evidence="2" id="KW-0479">Metal-binding</keyword>
<protein>
    <submittedName>
        <fullName evidence="6">Nitrite reductase/ring-hydroxylating ferredoxin subunit</fullName>
    </submittedName>
</protein>
<keyword evidence="7" id="KW-1185">Reference proteome</keyword>
<dbReference type="Proteomes" id="UP000537130">
    <property type="component" value="Unassembled WGS sequence"/>
</dbReference>
<dbReference type="GO" id="GO:0051537">
    <property type="term" value="F:2 iron, 2 sulfur cluster binding"/>
    <property type="evidence" value="ECO:0007669"/>
    <property type="project" value="UniProtKB-KW"/>
</dbReference>
<keyword evidence="3" id="KW-0408">Iron</keyword>
<dbReference type="PROSITE" id="PS51296">
    <property type="entry name" value="RIESKE"/>
    <property type="match status" value="1"/>
</dbReference>
<feature type="domain" description="Rieske" evidence="5">
    <location>
        <begin position="2"/>
        <end position="101"/>
    </location>
</feature>
<evidence type="ECO:0000256" key="2">
    <source>
        <dbReference type="ARBA" id="ARBA00022723"/>
    </source>
</evidence>
<evidence type="ECO:0000259" key="5">
    <source>
        <dbReference type="PROSITE" id="PS51296"/>
    </source>
</evidence>
<gene>
    <name evidence="6" type="ORF">FHR99_002150</name>
</gene>
<evidence type="ECO:0000313" key="7">
    <source>
        <dbReference type="Proteomes" id="UP000537130"/>
    </source>
</evidence>
<dbReference type="PANTHER" id="PTHR40261:SF1">
    <property type="entry name" value="RIESKE DOMAIN-CONTAINING PROTEIN"/>
    <property type="match status" value="1"/>
</dbReference>
<keyword evidence="4" id="KW-0411">Iron-sulfur</keyword>
<proteinExistence type="predicted"/>
<dbReference type="InterPro" id="IPR017941">
    <property type="entry name" value="Rieske_2Fe-2S"/>
</dbReference>
<keyword evidence="1" id="KW-0001">2Fe-2S</keyword>
<evidence type="ECO:0000256" key="3">
    <source>
        <dbReference type="ARBA" id="ARBA00023004"/>
    </source>
</evidence>
<dbReference type="GO" id="GO:0046872">
    <property type="term" value="F:metal ion binding"/>
    <property type="evidence" value="ECO:0007669"/>
    <property type="project" value="UniProtKB-KW"/>
</dbReference>
<dbReference type="InterPro" id="IPR036922">
    <property type="entry name" value="Rieske_2Fe-2S_sf"/>
</dbReference>
<sequence length="102" mass="11087">MTFLCRSDELDDPGSLGLDEQGLFVVKRDGQVFAYRNNCPHLGVELNWLEHQFLDADNALIQCATHGALFVIESGECVAGPCLGQALEAVAICERDGEVHLA</sequence>
<comment type="caution">
    <text evidence="6">The sequence shown here is derived from an EMBL/GenBank/DDBJ whole genome shotgun (WGS) entry which is preliminary data.</text>
</comment>